<reference evidence="1 2" key="1">
    <citation type="journal article" date="2021" name="J. Hered.">
        <title>A chromosome-level genome assembly of the parasitoid wasp, Cotesia glomerata (Hymenoptera: Braconidae).</title>
        <authorList>
            <person name="Pinto B.J."/>
            <person name="Weis J.J."/>
            <person name="Gamble T."/>
            <person name="Ode P.J."/>
            <person name="Paul R."/>
            <person name="Zaspel J.M."/>
        </authorList>
    </citation>
    <scope>NUCLEOTIDE SEQUENCE [LARGE SCALE GENOMIC DNA]</scope>
    <source>
        <strain evidence="1">CgM1</strain>
    </source>
</reference>
<accession>A0AAV7IIW5</accession>
<keyword evidence="2" id="KW-1185">Reference proteome</keyword>
<proteinExistence type="predicted"/>
<sequence length="481" mass="55052">MTETSFHENSVAIIPATSDTIAPDNLNASFVSLINLSPITFCDPNESLKDYLSHDIDKLIVLCNFEKSPNKILSDEMRTVLVKQVIDREVNIALRDANFQVGKEPLKKFVIDRSRFLKLANEIATVFNEESGLYYTPYYQEGDVSVNPSGKLWERFNEVKKKMRDAGILQSNPKPVKNSKSVVVANANTIEKIEWLKKNVQPVDQVKDYWRETFDVRQSNWKNENKAESSPFIYECLKTDLGVDLIDIDFKRIQQKVKDDCIDSNWPKVAKSIRKYYSVNEQFVPTATAKKLLGLHSNISEDKDEIILLLLLTCILDNTSANSATVKKVGKKRKNLCGESPPQKVTKDSEDLSQVDLTNDFLSIVKIETQVQEIIDKKKSTALAEKKTVQPYMLFVGTPEKCTSFYVVVDNYKYKVVDAFAALKLNFQIFFVWNLQFPKSCNNTWVFIQKSIFEISTVGNKYPAKVNKMFTYVKRTVEDKN</sequence>
<evidence type="ECO:0000313" key="1">
    <source>
        <dbReference type="EMBL" id="KAH0551965.1"/>
    </source>
</evidence>
<comment type="caution">
    <text evidence="1">The sequence shown here is derived from an EMBL/GenBank/DDBJ whole genome shotgun (WGS) entry which is preliminary data.</text>
</comment>
<name>A0AAV7IIW5_COTGL</name>
<organism evidence="1 2">
    <name type="scientific">Cotesia glomerata</name>
    <name type="common">Lepidopteran parasitic wasp</name>
    <name type="synonym">Apanteles glomeratus</name>
    <dbReference type="NCBI Taxonomy" id="32391"/>
    <lineage>
        <taxon>Eukaryota</taxon>
        <taxon>Metazoa</taxon>
        <taxon>Ecdysozoa</taxon>
        <taxon>Arthropoda</taxon>
        <taxon>Hexapoda</taxon>
        <taxon>Insecta</taxon>
        <taxon>Pterygota</taxon>
        <taxon>Neoptera</taxon>
        <taxon>Endopterygota</taxon>
        <taxon>Hymenoptera</taxon>
        <taxon>Apocrita</taxon>
        <taxon>Ichneumonoidea</taxon>
        <taxon>Braconidae</taxon>
        <taxon>Microgastrinae</taxon>
        <taxon>Cotesia</taxon>
    </lineage>
</organism>
<dbReference type="Proteomes" id="UP000826195">
    <property type="component" value="Unassembled WGS sequence"/>
</dbReference>
<dbReference type="AlphaFoldDB" id="A0AAV7IIW5"/>
<gene>
    <name evidence="1" type="ORF">KQX54_003565</name>
</gene>
<evidence type="ECO:0000313" key="2">
    <source>
        <dbReference type="Proteomes" id="UP000826195"/>
    </source>
</evidence>
<protein>
    <submittedName>
        <fullName evidence="1">Uncharacterized protein</fullName>
    </submittedName>
</protein>
<dbReference type="EMBL" id="JAHXZJ010001492">
    <property type="protein sequence ID" value="KAH0551965.1"/>
    <property type="molecule type" value="Genomic_DNA"/>
</dbReference>